<dbReference type="Proteomes" id="UP000727962">
    <property type="component" value="Unassembled WGS sequence"/>
</dbReference>
<protein>
    <submittedName>
        <fullName evidence="2">Uncharacterized protein</fullName>
    </submittedName>
</protein>
<dbReference type="EMBL" id="JACOSL010000056">
    <property type="protein sequence ID" value="MBI1757204.1"/>
    <property type="molecule type" value="Genomic_DNA"/>
</dbReference>
<comment type="caution">
    <text evidence="2">The sequence shown here is derived from an EMBL/GenBank/DDBJ whole genome shotgun (WGS) entry which is preliminary data.</text>
</comment>
<evidence type="ECO:0000313" key="2">
    <source>
        <dbReference type="EMBL" id="MBI1757204.1"/>
    </source>
</evidence>
<reference evidence="2" key="1">
    <citation type="submission" date="2020-07" db="EMBL/GenBank/DDBJ databases">
        <title>Huge and variable diversity of episymbiotic CPR bacteria and DPANN archaea in groundwater ecosystems.</title>
        <authorList>
            <person name="He C.Y."/>
            <person name="Keren R."/>
            <person name="Whittaker M."/>
            <person name="Farag I.F."/>
            <person name="Doudna J."/>
            <person name="Cate J.H.D."/>
            <person name="Banfield J.F."/>
        </authorList>
    </citation>
    <scope>NUCLEOTIDE SEQUENCE</scope>
    <source>
        <strain evidence="2">NC_groundwater_17_Pr7_B-0.1um_64_12</strain>
    </source>
</reference>
<feature type="region of interest" description="Disordered" evidence="1">
    <location>
        <begin position="1"/>
        <end position="20"/>
    </location>
</feature>
<proteinExistence type="predicted"/>
<accession>A0A931LTT1</accession>
<organism evidence="2 3">
    <name type="scientific">Fimbriimonas ginsengisoli</name>
    <dbReference type="NCBI Taxonomy" id="1005039"/>
    <lineage>
        <taxon>Bacteria</taxon>
        <taxon>Bacillati</taxon>
        <taxon>Armatimonadota</taxon>
        <taxon>Fimbriimonadia</taxon>
        <taxon>Fimbriimonadales</taxon>
        <taxon>Fimbriimonadaceae</taxon>
        <taxon>Fimbriimonas</taxon>
    </lineage>
</organism>
<dbReference type="AlphaFoldDB" id="A0A931LTT1"/>
<feature type="compositionally biased region" description="Basic and acidic residues" evidence="1">
    <location>
        <begin position="87"/>
        <end position="101"/>
    </location>
</feature>
<name>A0A931LTT1_FIMGI</name>
<evidence type="ECO:0000313" key="3">
    <source>
        <dbReference type="Proteomes" id="UP000727962"/>
    </source>
</evidence>
<feature type="region of interest" description="Disordered" evidence="1">
    <location>
        <begin position="79"/>
        <end position="101"/>
    </location>
</feature>
<evidence type="ECO:0000256" key="1">
    <source>
        <dbReference type="SAM" id="MobiDB-lite"/>
    </source>
</evidence>
<sequence>MNQVQYHPQGRQTRPGAPNQKANELMRRTRYTPQTDNFQQWSRSGKNTYVTTNNVAARTQIVAPPTVVRAPRAIIKPDQFSPQMFPDRNRDRGHDRDRNFDHNFNRNTTQITLQIGGFRVGYVQSDPFFRDSFFCYPFYAFSPWQGQCVASPWWYYSQLPGYINCDRIIIGSPVSYGPSYYTSWRRPLYSAYSYNGSINYAVDEIERAFTNRDTRSLDILCPRSGSVAILQDGTYAYSVDAPDFYDMMRDAVLDTDTTGYRVVDVRRYRNGSLKVSAEHDIIDAWGNNQRVYHQFRLDLENGDYVIREFGASSSRSY</sequence>
<gene>
    <name evidence="2" type="ORF">HYR64_08880</name>
</gene>
<feature type="compositionally biased region" description="Polar residues" evidence="1">
    <location>
        <begin position="1"/>
        <end position="12"/>
    </location>
</feature>